<evidence type="ECO:0000256" key="1">
    <source>
        <dbReference type="SAM" id="MobiDB-lite"/>
    </source>
</evidence>
<feature type="domain" description="DUF4283" evidence="2">
    <location>
        <begin position="40"/>
        <end position="103"/>
    </location>
</feature>
<protein>
    <submittedName>
        <fullName evidence="4">Uncharacterized protein LOC105142718</fullName>
    </submittedName>
</protein>
<dbReference type="InterPro" id="IPR040256">
    <property type="entry name" value="At4g02000-like"/>
</dbReference>
<organism evidence="3 4">
    <name type="scientific">Populus euphratica</name>
    <name type="common">Euphrates poplar</name>
    <dbReference type="NCBI Taxonomy" id="75702"/>
    <lineage>
        <taxon>Eukaryota</taxon>
        <taxon>Viridiplantae</taxon>
        <taxon>Streptophyta</taxon>
        <taxon>Embryophyta</taxon>
        <taxon>Tracheophyta</taxon>
        <taxon>Spermatophyta</taxon>
        <taxon>Magnoliopsida</taxon>
        <taxon>eudicotyledons</taxon>
        <taxon>Gunneridae</taxon>
        <taxon>Pentapetalae</taxon>
        <taxon>rosids</taxon>
        <taxon>fabids</taxon>
        <taxon>Malpighiales</taxon>
        <taxon>Salicaceae</taxon>
        <taxon>Saliceae</taxon>
        <taxon>Populus</taxon>
    </lineage>
</organism>
<name>A0AAJ6VJP8_POPEU</name>
<dbReference type="GeneID" id="105142718"/>
<feature type="region of interest" description="Disordered" evidence="1">
    <location>
        <begin position="194"/>
        <end position="215"/>
    </location>
</feature>
<dbReference type="RefSeq" id="XP_011048782.1">
    <property type="nucleotide sequence ID" value="XM_011050480.1"/>
</dbReference>
<evidence type="ECO:0000259" key="2">
    <source>
        <dbReference type="Pfam" id="PF14111"/>
    </source>
</evidence>
<dbReference type="PANTHER" id="PTHR31286:SF99">
    <property type="entry name" value="DUF4283 DOMAIN-CONTAINING PROTEIN"/>
    <property type="match status" value="1"/>
</dbReference>
<keyword evidence="3" id="KW-1185">Reference proteome</keyword>
<gene>
    <name evidence="4" type="primary">LOC105142718</name>
</gene>
<feature type="compositionally biased region" description="Basic and acidic residues" evidence="1">
    <location>
        <begin position="194"/>
        <end position="203"/>
    </location>
</feature>
<evidence type="ECO:0000313" key="3">
    <source>
        <dbReference type="Proteomes" id="UP000694918"/>
    </source>
</evidence>
<dbReference type="Pfam" id="PF14111">
    <property type="entry name" value="DUF4283"/>
    <property type="match status" value="1"/>
</dbReference>
<evidence type="ECO:0000313" key="4">
    <source>
        <dbReference type="RefSeq" id="XP_011048782.1"/>
    </source>
</evidence>
<accession>A0AAJ6VJP8</accession>
<dbReference type="InterPro" id="IPR025558">
    <property type="entry name" value="DUF4283"/>
</dbReference>
<reference evidence="4" key="1">
    <citation type="submission" date="2025-08" db="UniProtKB">
        <authorList>
            <consortium name="RefSeq"/>
        </authorList>
    </citation>
    <scope>IDENTIFICATION</scope>
</reference>
<dbReference type="KEGG" id="peu:105142718"/>
<proteinExistence type="predicted"/>
<dbReference type="Proteomes" id="UP000694918">
    <property type="component" value="Unplaced"/>
</dbReference>
<dbReference type="AlphaFoldDB" id="A0AAJ6VJP8"/>
<sequence length="229" mass="26231">MAEDCQGEDYIFDDDEVNGEDDCPLIKLSLDGKQRIRKPWRQTLIIKVMGKRIGYNYLLKRLQTLCRIQGDINLVDLGNDFFLAMFSNSDDRDYALFGGPWILPDLAMEYYDTSVLWRIGDHIGKTLKVDRTSSVGTRGNCARICVEVDLTKPVLSKFKLRRTVRRVVYEGLHLICSQCGTYTHKKEICPHVQHHNEDGRDKQQSGCSNEPEEMNLEVVPHEEAHVANG</sequence>
<dbReference type="PANTHER" id="PTHR31286">
    <property type="entry name" value="GLYCINE-RICH CELL WALL STRUCTURAL PROTEIN 1.8-LIKE"/>
    <property type="match status" value="1"/>
</dbReference>